<dbReference type="VEuPathDB" id="CryptoDB:Cvel_24998"/>
<dbReference type="EMBL" id="CDMZ01001952">
    <property type="protein sequence ID" value="CEM39735.1"/>
    <property type="molecule type" value="Genomic_DNA"/>
</dbReference>
<accession>A0A0G4H773</accession>
<evidence type="ECO:0000313" key="1">
    <source>
        <dbReference type="EMBL" id="CEM39735.1"/>
    </source>
</evidence>
<organism evidence="1">
    <name type="scientific">Chromera velia CCMP2878</name>
    <dbReference type="NCBI Taxonomy" id="1169474"/>
    <lineage>
        <taxon>Eukaryota</taxon>
        <taxon>Sar</taxon>
        <taxon>Alveolata</taxon>
        <taxon>Colpodellida</taxon>
        <taxon>Chromeraceae</taxon>
        <taxon>Chromera</taxon>
    </lineage>
</organism>
<protein>
    <submittedName>
        <fullName evidence="1">Uncharacterized protein</fullName>
    </submittedName>
</protein>
<sequence>MFCLNPSAIKKDDPFETQAEVLFSSDTMAFRNLELKPINPMAPPEPHSEEQLKVLAQSHPDVKLCSTLNGNDPKQQAKTIKETIQKRFAAKLTWTDSNSNMQKIMYDGN</sequence>
<dbReference type="AlphaFoldDB" id="A0A0G4H773"/>
<gene>
    <name evidence="1" type="ORF">Cvel_24998</name>
</gene>
<name>A0A0G4H773_9ALVE</name>
<proteinExistence type="predicted"/>
<reference evidence="1" key="1">
    <citation type="submission" date="2014-11" db="EMBL/GenBank/DDBJ databases">
        <authorList>
            <person name="Otto D Thomas"/>
            <person name="Naeem Raeece"/>
        </authorList>
    </citation>
    <scope>NUCLEOTIDE SEQUENCE</scope>
</reference>
<dbReference type="PhylomeDB" id="A0A0G4H773"/>